<feature type="compositionally biased region" description="Basic and acidic residues" evidence="1">
    <location>
        <begin position="7"/>
        <end position="37"/>
    </location>
</feature>
<comment type="caution">
    <text evidence="2">The sequence shown here is derived from an EMBL/GenBank/DDBJ whole genome shotgun (WGS) entry which is preliminary data.</text>
</comment>
<gene>
    <name evidence="2" type="ORF">WG78_00630</name>
</gene>
<reference evidence="2 3" key="1">
    <citation type="submission" date="2015-07" db="EMBL/GenBank/DDBJ databases">
        <title>Draft genome sequence of the Amantichitinum ursilacus IGB-41, a new chitin-degrading bacterium.</title>
        <authorList>
            <person name="Kirstahler P."/>
            <person name="Guenther M."/>
            <person name="Grumaz C."/>
            <person name="Rupp S."/>
            <person name="Zibek S."/>
            <person name="Sohn K."/>
        </authorList>
    </citation>
    <scope>NUCLEOTIDE SEQUENCE [LARGE SCALE GENOMIC DNA]</scope>
    <source>
        <strain evidence="2 3">IGB-41</strain>
    </source>
</reference>
<dbReference type="RefSeq" id="WP_161805041.1">
    <property type="nucleotide sequence ID" value="NZ_LAQT01000001.1"/>
</dbReference>
<dbReference type="STRING" id="857265.WG78_00630"/>
<evidence type="ECO:0000313" key="2">
    <source>
        <dbReference type="EMBL" id="KPC55119.1"/>
    </source>
</evidence>
<proteinExistence type="predicted"/>
<evidence type="ECO:0000256" key="1">
    <source>
        <dbReference type="SAM" id="MobiDB-lite"/>
    </source>
</evidence>
<feature type="region of interest" description="Disordered" evidence="1">
    <location>
        <begin position="1"/>
        <end position="58"/>
    </location>
</feature>
<evidence type="ECO:0000313" key="3">
    <source>
        <dbReference type="Proteomes" id="UP000037939"/>
    </source>
</evidence>
<protein>
    <submittedName>
        <fullName evidence="2">Uncharacterized protein</fullName>
    </submittedName>
</protein>
<dbReference type="EMBL" id="LAQT01000001">
    <property type="protein sequence ID" value="KPC55119.1"/>
    <property type="molecule type" value="Genomic_DNA"/>
</dbReference>
<dbReference type="Proteomes" id="UP000037939">
    <property type="component" value="Unassembled WGS sequence"/>
</dbReference>
<dbReference type="AlphaFoldDB" id="A0A0N0GR55"/>
<name>A0A0N0GR55_9NEIS</name>
<organism evidence="2 3">
    <name type="scientific">Amantichitinum ursilacus</name>
    <dbReference type="NCBI Taxonomy" id="857265"/>
    <lineage>
        <taxon>Bacteria</taxon>
        <taxon>Pseudomonadati</taxon>
        <taxon>Pseudomonadota</taxon>
        <taxon>Betaproteobacteria</taxon>
        <taxon>Neisseriales</taxon>
        <taxon>Chitinibacteraceae</taxon>
        <taxon>Amantichitinum</taxon>
    </lineage>
</organism>
<keyword evidence="3" id="KW-1185">Reference proteome</keyword>
<sequence length="58" mass="6545">MAQDPNRQSEELDYPERKEANLHQDILNKGRASHGEKPQYGQVQDPPPAADTDKKQSS</sequence>
<accession>A0A0N0GR55</accession>